<dbReference type="Pfam" id="PF13177">
    <property type="entry name" value="DNA_pol3_delta2"/>
    <property type="match status" value="1"/>
</dbReference>
<dbReference type="HOGENOM" id="CLU_006229_0_3_9"/>
<evidence type="ECO:0000256" key="1">
    <source>
        <dbReference type="ARBA" id="ARBA00006360"/>
    </source>
</evidence>
<dbReference type="Proteomes" id="UP000003011">
    <property type="component" value="Unassembled WGS sequence"/>
</dbReference>
<dbReference type="GO" id="GO:0009360">
    <property type="term" value="C:DNA polymerase III complex"/>
    <property type="evidence" value="ECO:0007669"/>
    <property type="project" value="InterPro"/>
</dbReference>
<evidence type="ECO:0000256" key="11">
    <source>
        <dbReference type="ARBA" id="ARBA00049244"/>
    </source>
</evidence>
<name>G5GHV3_9FIRM</name>
<dbReference type="PANTHER" id="PTHR11669:SF0">
    <property type="entry name" value="PROTEIN STICHEL-LIKE 2"/>
    <property type="match status" value="1"/>
</dbReference>
<accession>G5GHV3</accession>
<keyword evidence="9" id="KW-0067">ATP-binding</keyword>
<evidence type="ECO:0000256" key="4">
    <source>
        <dbReference type="ARBA" id="ARBA00022695"/>
    </source>
</evidence>
<dbReference type="AlphaFoldDB" id="G5GHV3"/>
<dbReference type="InterPro" id="IPR022754">
    <property type="entry name" value="DNA_pol_III_gamma-3"/>
</dbReference>
<keyword evidence="10" id="KW-0239">DNA-directed DNA polymerase</keyword>
<dbReference type="GO" id="GO:0046872">
    <property type="term" value="F:metal ion binding"/>
    <property type="evidence" value="ECO:0007669"/>
    <property type="project" value="UniProtKB-KW"/>
</dbReference>
<comment type="caution">
    <text evidence="13">The sequence shown here is derived from an EMBL/GenBank/DDBJ whole genome shotgun (WGS) entry which is preliminary data.</text>
</comment>
<dbReference type="EC" id="2.7.7.7" evidence="2"/>
<dbReference type="PRINTS" id="PR00300">
    <property type="entry name" value="CLPPROTEASEA"/>
</dbReference>
<dbReference type="Gene3D" id="3.40.50.300">
    <property type="entry name" value="P-loop containing nucleotide triphosphate hydrolases"/>
    <property type="match status" value="1"/>
</dbReference>
<dbReference type="STRING" id="679200.HMPREF9333_01143"/>
<reference evidence="13 14" key="1">
    <citation type="submission" date="2011-08" db="EMBL/GenBank/DDBJ databases">
        <title>The Genome Sequence of Johnsonella ignava ATCC 51276.</title>
        <authorList>
            <consortium name="The Broad Institute Genome Sequencing Platform"/>
            <person name="Earl A."/>
            <person name="Ward D."/>
            <person name="Feldgarden M."/>
            <person name="Gevers D."/>
            <person name="Izard J."/>
            <person name="Blanton J.M."/>
            <person name="Baranova O.V."/>
            <person name="Dewhirst F.E."/>
            <person name="Young S.K."/>
            <person name="Zeng Q."/>
            <person name="Gargeya S."/>
            <person name="Fitzgerald M."/>
            <person name="Haas B."/>
            <person name="Abouelleil A."/>
            <person name="Alvarado L."/>
            <person name="Arachchi H.M."/>
            <person name="Berlin A."/>
            <person name="Brown A."/>
            <person name="Chapman S.B."/>
            <person name="Chen Z."/>
            <person name="Dunbar C."/>
            <person name="Freedman E."/>
            <person name="Gearin G."/>
            <person name="Gellesch M."/>
            <person name="Goldberg J."/>
            <person name="Griggs A."/>
            <person name="Gujja S."/>
            <person name="Heiman D."/>
            <person name="Howarth C."/>
            <person name="Larson L."/>
            <person name="Lui A."/>
            <person name="MacDonald P.J.P."/>
            <person name="Montmayeur A."/>
            <person name="Murphy C."/>
            <person name="Neiman D."/>
            <person name="Pearson M."/>
            <person name="Priest M."/>
            <person name="Roberts A."/>
            <person name="Saif S."/>
            <person name="Shea T."/>
            <person name="Shenoy N."/>
            <person name="Sisk P."/>
            <person name="Stolte C."/>
            <person name="Sykes S."/>
            <person name="Wortman J."/>
            <person name="Nusbaum C."/>
            <person name="Birren B."/>
        </authorList>
    </citation>
    <scope>NUCLEOTIDE SEQUENCE [LARGE SCALE GENOMIC DNA]</scope>
    <source>
        <strain evidence="13 14">ATCC 51276</strain>
    </source>
</reference>
<keyword evidence="7" id="KW-0547">Nucleotide-binding</keyword>
<dbReference type="InterPro" id="IPR001270">
    <property type="entry name" value="ClpA/B"/>
</dbReference>
<evidence type="ECO:0000256" key="7">
    <source>
        <dbReference type="ARBA" id="ARBA00022741"/>
    </source>
</evidence>
<dbReference type="Gene3D" id="1.10.8.60">
    <property type="match status" value="1"/>
</dbReference>
<dbReference type="NCBIfam" id="TIGR02397">
    <property type="entry name" value="dnaX_nterm"/>
    <property type="match status" value="1"/>
</dbReference>
<evidence type="ECO:0000256" key="2">
    <source>
        <dbReference type="ARBA" id="ARBA00012417"/>
    </source>
</evidence>
<keyword evidence="14" id="KW-1185">Reference proteome</keyword>
<keyword evidence="6" id="KW-0479">Metal-binding</keyword>
<dbReference type="Pfam" id="PF12169">
    <property type="entry name" value="DNA_pol3_gamma3"/>
    <property type="match status" value="1"/>
</dbReference>
<dbReference type="GO" id="GO:0003677">
    <property type="term" value="F:DNA binding"/>
    <property type="evidence" value="ECO:0007669"/>
    <property type="project" value="InterPro"/>
</dbReference>
<dbReference type="Pfam" id="PF22608">
    <property type="entry name" value="DNAX_ATPase_lid"/>
    <property type="match status" value="1"/>
</dbReference>
<evidence type="ECO:0000256" key="5">
    <source>
        <dbReference type="ARBA" id="ARBA00022705"/>
    </source>
</evidence>
<evidence type="ECO:0000259" key="12">
    <source>
        <dbReference type="SMART" id="SM00382"/>
    </source>
</evidence>
<protein>
    <recommendedName>
        <fullName evidence="2">DNA-directed DNA polymerase</fullName>
        <ecNumber evidence="2">2.7.7.7</ecNumber>
    </recommendedName>
</protein>
<dbReference type="RefSeq" id="WP_005540580.1">
    <property type="nucleotide sequence ID" value="NZ_JH378832.1"/>
</dbReference>
<dbReference type="InterPro" id="IPR050238">
    <property type="entry name" value="DNA_Rep/Repair_Clamp_Loader"/>
</dbReference>
<evidence type="ECO:0000313" key="13">
    <source>
        <dbReference type="EMBL" id="EHI55689.1"/>
    </source>
</evidence>
<comment type="similarity">
    <text evidence="1">Belongs to the DnaX/STICHEL family.</text>
</comment>
<dbReference type="Gene3D" id="1.20.272.10">
    <property type="match status" value="1"/>
</dbReference>
<sequence length="539" mass="61442">MSYTALYRRWRPATFDEVVGQQAVCRTLKNQIKSGRIGHAYLFCGTRGTGKTSLAKIMARAVNCENPVNGEPCNKCPVCMSILNDSSMNVIELDAASNNGVDDVRAIKEQTSYPPAVGKYRVFIIDEVHMLSVSAFNALLKTLEEPPGYVIFILATTEAYKIPVTVASRCQRYDLRRIETAAMVQRMKFLCNEEKIDIEEKALEYTAKRADGAMRDALSLLDECAAFKAGEAITYEDVLEILGTADTGIFNELFEAILGNDVAKALYVLDEAFMQGKEAGRFVSDFIWYMRNLLIIKSAADYKNLVDISAEMSKSMSEYAKRVSKSSLMRYIRIFSELANRLRSSESKRVMVELATIKLCTPQMDLDKDAVFERISDIESSIEKLSAGYGSFNTDIPLNKNDRVDKTNDKEKKPLKKVLPKAEYDDFMMLRGDWSRLIEEIGASVGSFFKDTYIEPVGREVLNIVFTQKEYYAWANREDYLDIIKEKVRNKYGREFEFKIRLADEYEIVNTQYLSQEDLLNNEDINMDIEIEKDKIDFN</sequence>
<keyword evidence="4" id="KW-0548">Nucleotidyltransferase</keyword>
<dbReference type="NCBIfam" id="NF004046">
    <property type="entry name" value="PRK05563.1"/>
    <property type="match status" value="1"/>
</dbReference>
<dbReference type="eggNOG" id="COG2812">
    <property type="taxonomic scope" value="Bacteria"/>
</dbReference>
<evidence type="ECO:0000313" key="14">
    <source>
        <dbReference type="Proteomes" id="UP000003011"/>
    </source>
</evidence>
<evidence type="ECO:0000256" key="10">
    <source>
        <dbReference type="ARBA" id="ARBA00022932"/>
    </source>
</evidence>
<dbReference type="GO" id="GO:0006261">
    <property type="term" value="P:DNA-templated DNA replication"/>
    <property type="evidence" value="ECO:0007669"/>
    <property type="project" value="TreeGrafter"/>
</dbReference>
<dbReference type="SMART" id="SM00382">
    <property type="entry name" value="AAA"/>
    <property type="match status" value="1"/>
</dbReference>
<dbReference type="GO" id="GO:0003887">
    <property type="term" value="F:DNA-directed DNA polymerase activity"/>
    <property type="evidence" value="ECO:0007669"/>
    <property type="project" value="UniProtKB-KW"/>
</dbReference>
<dbReference type="CDD" id="cd18137">
    <property type="entry name" value="HLD_clamp_pol_III_gamma_tau"/>
    <property type="match status" value="1"/>
</dbReference>
<keyword evidence="8" id="KW-0862">Zinc</keyword>
<dbReference type="PANTHER" id="PTHR11669">
    <property type="entry name" value="REPLICATION FACTOR C / DNA POLYMERASE III GAMMA-TAU SUBUNIT"/>
    <property type="match status" value="1"/>
</dbReference>
<comment type="catalytic activity">
    <reaction evidence="11">
        <text>DNA(n) + a 2'-deoxyribonucleoside 5'-triphosphate = DNA(n+1) + diphosphate</text>
        <dbReference type="Rhea" id="RHEA:22508"/>
        <dbReference type="Rhea" id="RHEA-COMP:17339"/>
        <dbReference type="Rhea" id="RHEA-COMP:17340"/>
        <dbReference type="ChEBI" id="CHEBI:33019"/>
        <dbReference type="ChEBI" id="CHEBI:61560"/>
        <dbReference type="ChEBI" id="CHEBI:173112"/>
        <dbReference type="EC" id="2.7.7.7"/>
    </reaction>
</comment>
<evidence type="ECO:0000256" key="6">
    <source>
        <dbReference type="ARBA" id="ARBA00022723"/>
    </source>
</evidence>
<feature type="domain" description="AAA+ ATPase" evidence="12">
    <location>
        <begin position="37"/>
        <end position="179"/>
    </location>
</feature>
<organism evidence="13 14">
    <name type="scientific">Johnsonella ignava ATCC 51276</name>
    <dbReference type="NCBI Taxonomy" id="679200"/>
    <lineage>
        <taxon>Bacteria</taxon>
        <taxon>Bacillati</taxon>
        <taxon>Bacillota</taxon>
        <taxon>Clostridia</taxon>
        <taxon>Lachnospirales</taxon>
        <taxon>Lachnospiraceae</taxon>
        <taxon>Johnsonella</taxon>
    </lineage>
</organism>
<dbReference type="GO" id="GO:0005524">
    <property type="term" value="F:ATP binding"/>
    <property type="evidence" value="ECO:0007669"/>
    <property type="project" value="UniProtKB-KW"/>
</dbReference>
<dbReference type="EMBL" id="ACZL01000018">
    <property type="protein sequence ID" value="EHI55689.1"/>
    <property type="molecule type" value="Genomic_DNA"/>
</dbReference>
<evidence type="ECO:0000256" key="3">
    <source>
        <dbReference type="ARBA" id="ARBA00022679"/>
    </source>
</evidence>
<keyword evidence="3" id="KW-0808">Transferase</keyword>
<dbReference type="CDD" id="cd00009">
    <property type="entry name" value="AAA"/>
    <property type="match status" value="1"/>
</dbReference>
<dbReference type="OrthoDB" id="9810148at2"/>
<dbReference type="InterPro" id="IPR045085">
    <property type="entry name" value="HLD_clamp_pol_III_gamma_tau"/>
</dbReference>
<dbReference type="FunFam" id="3.40.50.300:FF:000014">
    <property type="entry name" value="DNA polymerase III subunit gamma/tau"/>
    <property type="match status" value="1"/>
</dbReference>
<dbReference type="SUPFAM" id="SSF48019">
    <property type="entry name" value="post-AAA+ oligomerization domain-like"/>
    <property type="match status" value="1"/>
</dbReference>
<evidence type="ECO:0000256" key="9">
    <source>
        <dbReference type="ARBA" id="ARBA00022840"/>
    </source>
</evidence>
<keyword evidence="5" id="KW-0235">DNA replication</keyword>
<dbReference type="InterPro" id="IPR003593">
    <property type="entry name" value="AAA+_ATPase"/>
</dbReference>
<dbReference type="PATRIC" id="fig|679200.3.peg.1213"/>
<dbReference type="InterPro" id="IPR012763">
    <property type="entry name" value="DNA_pol_III_sug/sutau_N"/>
</dbReference>
<dbReference type="InterPro" id="IPR027417">
    <property type="entry name" value="P-loop_NTPase"/>
</dbReference>
<gene>
    <name evidence="13" type="ORF">HMPREF9333_01143</name>
</gene>
<dbReference type="InterPro" id="IPR008921">
    <property type="entry name" value="DNA_pol3_clamp-load_cplx_C"/>
</dbReference>
<proteinExistence type="inferred from homology"/>
<evidence type="ECO:0000256" key="8">
    <source>
        <dbReference type="ARBA" id="ARBA00022833"/>
    </source>
</evidence>
<dbReference type="SUPFAM" id="SSF52540">
    <property type="entry name" value="P-loop containing nucleoside triphosphate hydrolases"/>
    <property type="match status" value="1"/>
</dbReference>